<gene>
    <name evidence="2" type="ORF">M9458_046564</name>
</gene>
<dbReference type="EMBL" id="JAMKFB020000023">
    <property type="protein sequence ID" value="KAL0158488.1"/>
    <property type="molecule type" value="Genomic_DNA"/>
</dbReference>
<evidence type="ECO:0000313" key="2">
    <source>
        <dbReference type="EMBL" id="KAL0158488.1"/>
    </source>
</evidence>
<protein>
    <submittedName>
        <fullName evidence="2">Uncharacterized protein</fullName>
    </submittedName>
</protein>
<dbReference type="Proteomes" id="UP001529510">
    <property type="component" value="Unassembled WGS sequence"/>
</dbReference>
<proteinExistence type="predicted"/>
<organism evidence="2 3">
    <name type="scientific">Cirrhinus mrigala</name>
    <name type="common">Mrigala</name>
    <dbReference type="NCBI Taxonomy" id="683832"/>
    <lineage>
        <taxon>Eukaryota</taxon>
        <taxon>Metazoa</taxon>
        <taxon>Chordata</taxon>
        <taxon>Craniata</taxon>
        <taxon>Vertebrata</taxon>
        <taxon>Euteleostomi</taxon>
        <taxon>Actinopterygii</taxon>
        <taxon>Neopterygii</taxon>
        <taxon>Teleostei</taxon>
        <taxon>Ostariophysi</taxon>
        <taxon>Cypriniformes</taxon>
        <taxon>Cyprinidae</taxon>
        <taxon>Labeoninae</taxon>
        <taxon>Labeonini</taxon>
        <taxon>Cirrhinus</taxon>
    </lineage>
</organism>
<feature type="region of interest" description="Disordered" evidence="1">
    <location>
        <begin position="1"/>
        <end position="52"/>
    </location>
</feature>
<comment type="caution">
    <text evidence="2">The sequence shown here is derived from an EMBL/GenBank/DDBJ whole genome shotgun (WGS) entry which is preliminary data.</text>
</comment>
<feature type="compositionally biased region" description="Acidic residues" evidence="1">
    <location>
        <begin position="10"/>
        <end position="32"/>
    </location>
</feature>
<evidence type="ECO:0000313" key="3">
    <source>
        <dbReference type="Proteomes" id="UP001529510"/>
    </source>
</evidence>
<keyword evidence="3" id="KW-1185">Reference proteome</keyword>
<sequence>MLFRSHIPEDFSDDDNDYGEDEEEDDDGGDSDFDAKEASRGRQATAKRKRAA</sequence>
<feature type="non-terminal residue" evidence="2">
    <location>
        <position position="52"/>
    </location>
</feature>
<name>A0ABD0NA20_CIRMR</name>
<dbReference type="AlphaFoldDB" id="A0ABD0NA20"/>
<evidence type="ECO:0000256" key="1">
    <source>
        <dbReference type="SAM" id="MobiDB-lite"/>
    </source>
</evidence>
<accession>A0ABD0NA20</accession>
<reference evidence="2 3" key="1">
    <citation type="submission" date="2024-05" db="EMBL/GenBank/DDBJ databases">
        <title>Genome sequencing and assembly of Indian major carp, Cirrhinus mrigala (Hamilton, 1822).</title>
        <authorList>
            <person name="Mohindra V."/>
            <person name="Chowdhury L.M."/>
            <person name="Lal K."/>
            <person name="Jena J.K."/>
        </authorList>
    </citation>
    <scope>NUCLEOTIDE SEQUENCE [LARGE SCALE GENOMIC DNA]</scope>
    <source>
        <strain evidence="2">CM1030</strain>
        <tissue evidence="2">Blood</tissue>
    </source>
</reference>